<gene>
    <name evidence="2" type="ORF">LPTSP4_02870</name>
</gene>
<dbReference type="EMBL" id="BFBB01000002">
    <property type="protein sequence ID" value="GBF48787.1"/>
    <property type="molecule type" value="Genomic_DNA"/>
</dbReference>
<evidence type="ECO:0000256" key="1">
    <source>
        <dbReference type="SAM" id="Coils"/>
    </source>
</evidence>
<proteinExistence type="predicted"/>
<comment type="caution">
    <text evidence="2">The sequence shown here is derived from an EMBL/GenBank/DDBJ whole genome shotgun (WGS) entry which is preliminary data.</text>
</comment>
<dbReference type="SUPFAM" id="SSF46785">
    <property type="entry name" value="Winged helix' DNA-binding domain"/>
    <property type="match status" value="1"/>
</dbReference>
<dbReference type="InterPro" id="IPR026433">
    <property type="entry name" value="MarR_EPS"/>
</dbReference>
<dbReference type="AlphaFoldDB" id="A0A2P2DW05"/>
<accession>A0A2P2DW05</accession>
<dbReference type="InterPro" id="IPR036390">
    <property type="entry name" value="WH_DNA-bd_sf"/>
</dbReference>
<keyword evidence="1" id="KW-0175">Coiled coil</keyword>
<reference evidence="2 3" key="1">
    <citation type="submission" date="2018-02" db="EMBL/GenBank/DDBJ databases">
        <title>Novel Leptospira species isolated from soil and water in Japan.</title>
        <authorList>
            <person name="Nakao R."/>
            <person name="Masuzawa T."/>
        </authorList>
    </citation>
    <scope>NUCLEOTIDE SEQUENCE [LARGE SCALE GENOMIC DNA]</scope>
    <source>
        <strain evidence="2 3">YH101</strain>
    </source>
</reference>
<protein>
    <submittedName>
        <fullName evidence="2">Putative transcriptional regulator</fullName>
    </submittedName>
</protein>
<dbReference type="InterPro" id="IPR036388">
    <property type="entry name" value="WH-like_DNA-bd_sf"/>
</dbReference>
<keyword evidence="3" id="KW-1185">Reference proteome</keyword>
<name>A0A2P2DW05_9LEPT</name>
<evidence type="ECO:0000313" key="2">
    <source>
        <dbReference type="EMBL" id="GBF48787.1"/>
    </source>
</evidence>
<dbReference type="NCBIfam" id="TIGR04176">
    <property type="entry name" value="MarR_EPS"/>
    <property type="match status" value="1"/>
</dbReference>
<dbReference type="Gene3D" id="1.10.10.10">
    <property type="entry name" value="Winged helix-like DNA-binding domain superfamily/Winged helix DNA-binding domain"/>
    <property type="match status" value="1"/>
</dbReference>
<feature type="coiled-coil region" evidence="1">
    <location>
        <begin position="88"/>
        <end position="118"/>
    </location>
</feature>
<organism evidence="2 3">
    <name type="scientific">Leptospira ryugenii</name>
    <dbReference type="NCBI Taxonomy" id="1917863"/>
    <lineage>
        <taxon>Bacteria</taxon>
        <taxon>Pseudomonadati</taxon>
        <taxon>Spirochaetota</taxon>
        <taxon>Spirochaetia</taxon>
        <taxon>Leptospirales</taxon>
        <taxon>Leptospiraceae</taxon>
        <taxon>Leptospira</taxon>
    </lineage>
</organism>
<evidence type="ECO:0000313" key="3">
    <source>
        <dbReference type="Proteomes" id="UP000245133"/>
    </source>
</evidence>
<sequence length="126" mass="14867">MTLRFLTVPVIEDKKYRILKLLEENPYLSQREVSDLMGLSLGKTNYVINALIEKGLLKIKNFRNNKNKIAYAYLLTPQGLEEKARLTLEFFEVKKREYEELKNEVENIRKNKQNFETGIGPHETDF</sequence>
<dbReference type="Proteomes" id="UP000245133">
    <property type="component" value="Unassembled WGS sequence"/>
</dbReference>
<dbReference type="Pfam" id="PF13412">
    <property type="entry name" value="HTH_24"/>
    <property type="match status" value="1"/>
</dbReference>